<evidence type="ECO:0000259" key="1">
    <source>
        <dbReference type="Pfam" id="PF26638"/>
    </source>
</evidence>
<protein>
    <recommendedName>
        <fullName evidence="1">DUF8211 domain-containing protein</fullName>
    </recommendedName>
</protein>
<dbReference type="EMBL" id="LLXJ01003746">
    <property type="protein sequence ID" value="PKB96654.1"/>
    <property type="molecule type" value="Genomic_DNA"/>
</dbReference>
<proteinExistence type="predicted"/>
<feature type="domain" description="DUF8211" evidence="1">
    <location>
        <begin position="84"/>
        <end position="137"/>
    </location>
</feature>
<dbReference type="VEuPathDB" id="FungiDB:RhiirFUN_000028"/>
<feature type="domain" description="DUF8211" evidence="1">
    <location>
        <begin position="38"/>
        <end position="81"/>
    </location>
</feature>
<dbReference type="Proteomes" id="UP000232722">
    <property type="component" value="Unassembled WGS sequence"/>
</dbReference>
<organism evidence="2 3">
    <name type="scientific">Rhizophagus irregularis</name>
    <dbReference type="NCBI Taxonomy" id="588596"/>
    <lineage>
        <taxon>Eukaryota</taxon>
        <taxon>Fungi</taxon>
        <taxon>Fungi incertae sedis</taxon>
        <taxon>Mucoromycota</taxon>
        <taxon>Glomeromycotina</taxon>
        <taxon>Glomeromycetes</taxon>
        <taxon>Glomerales</taxon>
        <taxon>Glomeraceae</taxon>
        <taxon>Rhizophagus</taxon>
    </lineage>
</organism>
<name>A0A2N0NPZ9_9GLOM</name>
<evidence type="ECO:0000313" key="3">
    <source>
        <dbReference type="Proteomes" id="UP000232722"/>
    </source>
</evidence>
<sequence length="309" mass="36511">MSLNRRGCVTHQKFINLFHNIKIHPNTHTNSNNTKQFHANHLFNQWQNRHKKYVFSNCLGISYDVLYCNNAPEYYFKYKNRSPNKPPPADNITDKLHHARQHRFLFLPSQYINKPIQHLKYHKRSPLHTSKDYGFQIPHAAITLLSIDNITPVTEAIDTIASPTTDIPIPSEEGMTWHLKLGILIEDELFPYVPTGPIYKTRNCRKRGKDPLTPGSKPWLQAVKNHRAFILEKNNINELQQQYKEKAKLWNTSENRYQFREDKVKCLMRFQHHYHKSINKLIDRRDTLNDKLNKGIKKGKTTKQLQQLE</sequence>
<dbReference type="AlphaFoldDB" id="A0A2N0NPZ9"/>
<dbReference type="Pfam" id="PF26638">
    <property type="entry name" value="DUF8211"/>
    <property type="match status" value="2"/>
</dbReference>
<gene>
    <name evidence="2" type="ORF">RhiirA5_434481</name>
</gene>
<accession>A0A2N0NPZ9</accession>
<dbReference type="InterPro" id="IPR058524">
    <property type="entry name" value="DUF8211"/>
</dbReference>
<dbReference type="VEuPathDB" id="FungiDB:RhiirA1_462660"/>
<reference evidence="2 3" key="2">
    <citation type="submission" date="2017-09" db="EMBL/GenBank/DDBJ databases">
        <title>Extensive intraspecific genome diversity in a model arbuscular mycorrhizal fungus.</title>
        <authorList>
            <person name="Chen E.C."/>
            <person name="Morin E."/>
            <person name="Beaudet D."/>
            <person name="Noel J."/>
            <person name="Ndikumana S."/>
            <person name="Charron P."/>
            <person name="St-Onge C."/>
            <person name="Giorgi J."/>
            <person name="Grigoriev I.V."/>
            <person name="Roux C."/>
            <person name="Martin F.M."/>
            <person name="Corradi N."/>
        </authorList>
    </citation>
    <scope>NUCLEOTIDE SEQUENCE [LARGE SCALE GENOMIC DNA]</scope>
    <source>
        <strain evidence="2 3">A5</strain>
    </source>
</reference>
<dbReference type="VEuPathDB" id="FungiDB:RhiirFUN_000027"/>
<dbReference type="VEuPathDB" id="FungiDB:FUN_017733"/>
<evidence type="ECO:0000313" key="2">
    <source>
        <dbReference type="EMBL" id="PKB96654.1"/>
    </source>
</evidence>
<comment type="caution">
    <text evidence="2">The sequence shown here is derived from an EMBL/GenBank/DDBJ whole genome shotgun (WGS) entry which is preliminary data.</text>
</comment>
<reference evidence="2 3" key="1">
    <citation type="submission" date="2016-04" db="EMBL/GenBank/DDBJ databases">
        <title>Genome analyses suggest a sexual origin of heterokaryosis in a supposedly ancient asexual fungus.</title>
        <authorList>
            <person name="Ropars J."/>
            <person name="Sedzielewska K."/>
            <person name="Noel J."/>
            <person name="Charron P."/>
            <person name="Farinelli L."/>
            <person name="Marton T."/>
            <person name="Kruger M."/>
            <person name="Pelin A."/>
            <person name="Brachmann A."/>
            <person name="Corradi N."/>
        </authorList>
    </citation>
    <scope>NUCLEOTIDE SEQUENCE [LARGE SCALE GENOMIC DNA]</scope>
    <source>
        <strain evidence="2 3">A5</strain>
    </source>
</reference>